<evidence type="ECO:0000313" key="1">
    <source>
        <dbReference type="EMBL" id="PKZ97942.1"/>
    </source>
</evidence>
<sequence length="73" mass="8498">MKKFLLGFVLTAYSILLIYSLFNLEKVSLESCILLVALTYYINKKETFKPKANYTNNILGSDYQFTAMTEKER</sequence>
<proteinExistence type="predicted"/>
<organism evidence="1 2">
    <name type="scientific">Streptococcus mitis</name>
    <dbReference type="NCBI Taxonomy" id="28037"/>
    <lineage>
        <taxon>Bacteria</taxon>
        <taxon>Bacillati</taxon>
        <taxon>Bacillota</taxon>
        <taxon>Bacilli</taxon>
        <taxon>Lactobacillales</taxon>
        <taxon>Streptococcaceae</taxon>
        <taxon>Streptococcus</taxon>
        <taxon>Streptococcus mitis group</taxon>
    </lineage>
</organism>
<comment type="caution">
    <text evidence="1">The sequence shown here is derived from an EMBL/GenBank/DDBJ whole genome shotgun (WGS) entry which is preliminary data.</text>
</comment>
<protein>
    <submittedName>
        <fullName evidence="1">Uncharacterized protein</fullName>
    </submittedName>
</protein>
<gene>
    <name evidence="1" type="ORF">CYK19_09570</name>
</gene>
<evidence type="ECO:0000313" key="2">
    <source>
        <dbReference type="Proteomes" id="UP000234902"/>
    </source>
</evidence>
<dbReference type="Proteomes" id="UP000234902">
    <property type="component" value="Unassembled WGS sequence"/>
</dbReference>
<dbReference type="EMBL" id="PKID01000013">
    <property type="protein sequence ID" value="PKZ97942.1"/>
    <property type="molecule type" value="Genomic_DNA"/>
</dbReference>
<dbReference type="AlphaFoldDB" id="A0A2I1TWE3"/>
<dbReference type="RefSeq" id="WP_101782695.1">
    <property type="nucleotide sequence ID" value="NZ_JASOIB010000017.1"/>
</dbReference>
<name>A0A2I1TWE3_STRMT</name>
<accession>A0A2I1TWE3</accession>
<reference evidence="1 2" key="1">
    <citation type="submission" date="2017-12" db="EMBL/GenBank/DDBJ databases">
        <title>Phylogenetic diversity of female urinary microbiome.</title>
        <authorList>
            <person name="Thomas-White K."/>
            <person name="Wolfe A.J."/>
        </authorList>
    </citation>
    <scope>NUCLEOTIDE SEQUENCE [LARGE SCALE GENOMIC DNA]</scope>
    <source>
        <strain evidence="1 2">UMB0079</strain>
    </source>
</reference>